<proteinExistence type="inferred from homology"/>
<dbReference type="PANTHER" id="PTHR33540:SF2">
    <property type="entry name" value="TRNA THREONYLCARBAMOYLADENOSINE BIOSYNTHESIS PROTEIN TSAE"/>
    <property type="match status" value="1"/>
</dbReference>
<keyword evidence="12" id="KW-1185">Reference proteome</keyword>
<keyword evidence="8" id="KW-0067">ATP-binding</keyword>
<dbReference type="PANTHER" id="PTHR33540">
    <property type="entry name" value="TRNA THREONYLCARBAMOYLADENOSINE BIOSYNTHESIS PROTEIN TSAE"/>
    <property type="match status" value="1"/>
</dbReference>
<comment type="similarity">
    <text evidence="2">Belongs to the TsaE family.</text>
</comment>
<dbReference type="InterPro" id="IPR027417">
    <property type="entry name" value="P-loop_NTPase"/>
</dbReference>
<reference evidence="11 12" key="1">
    <citation type="submission" date="2021-03" db="EMBL/GenBank/DDBJ databases">
        <title>Genomic Encyclopedia of Type Strains, Phase IV (KMG-IV): sequencing the most valuable type-strain genomes for metagenomic binning, comparative biology and taxonomic classification.</title>
        <authorList>
            <person name="Goeker M."/>
        </authorList>
    </citation>
    <scope>NUCLEOTIDE SEQUENCE [LARGE SCALE GENOMIC DNA]</scope>
    <source>
        <strain evidence="11 12">DSM 24004</strain>
    </source>
</reference>
<evidence type="ECO:0000256" key="3">
    <source>
        <dbReference type="ARBA" id="ARBA00019010"/>
    </source>
</evidence>
<dbReference type="Proteomes" id="UP001519342">
    <property type="component" value="Unassembled WGS sequence"/>
</dbReference>
<evidence type="ECO:0000256" key="8">
    <source>
        <dbReference type="ARBA" id="ARBA00022840"/>
    </source>
</evidence>
<dbReference type="Pfam" id="PF02367">
    <property type="entry name" value="TsaE"/>
    <property type="match status" value="1"/>
</dbReference>
<evidence type="ECO:0000256" key="9">
    <source>
        <dbReference type="ARBA" id="ARBA00022842"/>
    </source>
</evidence>
<dbReference type="InterPro" id="IPR003442">
    <property type="entry name" value="T6A_TsaE"/>
</dbReference>
<dbReference type="RefSeq" id="WP_209509951.1">
    <property type="nucleotide sequence ID" value="NZ_JAGGKS010000001.1"/>
</dbReference>
<keyword evidence="9" id="KW-0460">Magnesium</keyword>
<keyword evidence="6" id="KW-0479">Metal-binding</keyword>
<evidence type="ECO:0000313" key="11">
    <source>
        <dbReference type="EMBL" id="MBP1924164.1"/>
    </source>
</evidence>
<evidence type="ECO:0000256" key="7">
    <source>
        <dbReference type="ARBA" id="ARBA00022741"/>
    </source>
</evidence>
<comment type="subcellular location">
    <subcellularLocation>
        <location evidence="1">Cytoplasm</location>
    </subcellularLocation>
</comment>
<evidence type="ECO:0000256" key="4">
    <source>
        <dbReference type="ARBA" id="ARBA00022490"/>
    </source>
</evidence>
<name>A0ABS4G906_9FIRM</name>
<evidence type="ECO:0000256" key="10">
    <source>
        <dbReference type="ARBA" id="ARBA00032441"/>
    </source>
</evidence>
<dbReference type="EMBL" id="JAGGKS010000001">
    <property type="protein sequence ID" value="MBP1924164.1"/>
    <property type="molecule type" value="Genomic_DNA"/>
</dbReference>
<comment type="caution">
    <text evidence="11">The sequence shown here is derived from an EMBL/GenBank/DDBJ whole genome shotgun (WGS) entry which is preliminary data.</text>
</comment>
<keyword evidence="7" id="KW-0547">Nucleotide-binding</keyword>
<protein>
    <recommendedName>
        <fullName evidence="3">tRNA threonylcarbamoyladenosine biosynthesis protein TsaE</fullName>
    </recommendedName>
    <alternativeName>
        <fullName evidence="10">t(6)A37 threonylcarbamoyladenosine biosynthesis protein TsaE</fullName>
    </alternativeName>
</protein>
<evidence type="ECO:0000256" key="5">
    <source>
        <dbReference type="ARBA" id="ARBA00022694"/>
    </source>
</evidence>
<evidence type="ECO:0000256" key="2">
    <source>
        <dbReference type="ARBA" id="ARBA00007599"/>
    </source>
</evidence>
<keyword evidence="5" id="KW-0819">tRNA processing</keyword>
<organism evidence="11 12">
    <name type="scientific">Sedimentibacter acidaminivorans</name>
    <dbReference type="NCBI Taxonomy" id="913099"/>
    <lineage>
        <taxon>Bacteria</taxon>
        <taxon>Bacillati</taxon>
        <taxon>Bacillota</taxon>
        <taxon>Tissierellia</taxon>
        <taxon>Sedimentibacter</taxon>
    </lineage>
</organism>
<dbReference type="SUPFAM" id="SSF52540">
    <property type="entry name" value="P-loop containing nucleoside triphosphate hydrolases"/>
    <property type="match status" value="1"/>
</dbReference>
<evidence type="ECO:0000256" key="1">
    <source>
        <dbReference type="ARBA" id="ARBA00004496"/>
    </source>
</evidence>
<gene>
    <name evidence="11" type="ORF">J2Z76_000017</name>
</gene>
<sequence>MEIKVCNLEDTKLIGKIIAKNLVKGTVLCLDGDLGAGKTTLTQYIAKEFEIKEYITSPTFTIIKEYEGILPFYHMDVYRINSEDDMYDLGYEDYIYSEGVCIIEWSQKISNMLPANRINIYIQRTNDEDTRIFSIKGQGHAYEKILEELKKHENTCN</sequence>
<accession>A0ABS4G906</accession>
<evidence type="ECO:0000256" key="6">
    <source>
        <dbReference type="ARBA" id="ARBA00022723"/>
    </source>
</evidence>
<dbReference type="NCBIfam" id="TIGR00150">
    <property type="entry name" value="T6A_YjeE"/>
    <property type="match status" value="1"/>
</dbReference>
<keyword evidence="4" id="KW-0963">Cytoplasm</keyword>
<dbReference type="Gene3D" id="3.40.50.300">
    <property type="entry name" value="P-loop containing nucleotide triphosphate hydrolases"/>
    <property type="match status" value="1"/>
</dbReference>
<evidence type="ECO:0000313" key="12">
    <source>
        <dbReference type="Proteomes" id="UP001519342"/>
    </source>
</evidence>